<sequence length="310" mass="32958">MAPSSAGAATASKKQDAPHQAIAEGNGSSSATAAAAAPTKPSTTTSKRGKKRGPKKASTAVATEEETVVKPLPAVDGSADFAPISLSQIRLRLSALLGKLPRDLPSVPPAYNPALEQSHADVVKFACDLQVVVEEWNLLISLVSPSTYEWGVDRSGASQQNLSVMSSELQQCQDTVSNIVSPRLSNVLCPQVDLMLARTEITRDGSGGGADGGEGDVLMKEPSTKKRKLDGGSEDKLAPKYASREVRRNTYDRIVVDRQYVHLCHQVLARNAELTRFTFATSIKTASRVIGDYLAAMKKDDSHGSKGGWA</sequence>
<protein>
    <submittedName>
        <fullName evidence="2">Uncharacterized protein</fullName>
    </submittedName>
</protein>
<dbReference type="Proteomes" id="UP000266841">
    <property type="component" value="Unassembled WGS sequence"/>
</dbReference>
<dbReference type="eggNOG" id="ENOG502SUC8">
    <property type="taxonomic scope" value="Eukaryota"/>
</dbReference>
<gene>
    <name evidence="2" type="ORF">THAOC_15322</name>
</gene>
<feature type="region of interest" description="Disordered" evidence="1">
    <location>
        <begin position="203"/>
        <end position="236"/>
    </location>
</feature>
<reference evidence="2 3" key="1">
    <citation type="journal article" date="2012" name="Genome Biol.">
        <title>Genome and low-iron response of an oceanic diatom adapted to chronic iron limitation.</title>
        <authorList>
            <person name="Lommer M."/>
            <person name="Specht M."/>
            <person name="Roy A.S."/>
            <person name="Kraemer L."/>
            <person name="Andreson R."/>
            <person name="Gutowska M.A."/>
            <person name="Wolf J."/>
            <person name="Bergner S.V."/>
            <person name="Schilhabel M.B."/>
            <person name="Klostermeier U.C."/>
            <person name="Beiko R.G."/>
            <person name="Rosenstiel P."/>
            <person name="Hippler M."/>
            <person name="Laroche J."/>
        </authorList>
    </citation>
    <scope>NUCLEOTIDE SEQUENCE [LARGE SCALE GENOMIC DNA]</scope>
    <source>
        <strain evidence="2 3">CCMP1005</strain>
    </source>
</reference>
<dbReference type="EMBL" id="AGNL01017783">
    <property type="protein sequence ID" value="EJK63990.1"/>
    <property type="molecule type" value="Genomic_DNA"/>
</dbReference>
<dbReference type="OMA" id="MLARTEI"/>
<dbReference type="OrthoDB" id="41704at2759"/>
<comment type="caution">
    <text evidence="2">The sequence shown here is derived from an EMBL/GenBank/DDBJ whole genome shotgun (WGS) entry which is preliminary data.</text>
</comment>
<feature type="compositionally biased region" description="Basic and acidic residues" evidence="1">
    <location>
        <begin position="217"/>
        <end position="236"/>
    </location>
</feature>
<dbReference type="AlphaFoldDB" id="K0SF31"/>
<evidence type="ECO:0000256" key="1">
    <source>
        <dbReference type="SAM" id="MobiDB-lite"/>
    </source>
</evidence>
<feature type="compositionally biased region" description="Low complexity" evidence="1">
    <location>
        <begin position="27"/>
        <end position="46"/>
    </location>
</feature>
<name>K0SF31_THAOC</name>
<feature type="region of interest" description="Disordered" evidence="1">
    <location>
        <begin position="1"/>
        <end position="64"/>
    </location>
</feature>
<keyword evidence="3" id="KW-1185">Reference proteome</keyword>
<proteinExistence type="predicted"/>
<evidence type="ECO:0000313" key="2">
    <source>
        <dbReference type="EMBL" id="EJK63990.1"/>
    </source>
</evidence>
<accession>K0SF31</accession>
<evidence type="ECO:0000313" key="3">
    <source>
        <dbReference type="Proteomes" id="UP000266841"/>
    </source>
</evidence>
<organism evidence="2 3">
    <name type="scientific">Thalassiosira oceanica</name>
    <name type="common">Marine diatom</name>
    <dbReference type="NCBI Taxonomy" id="159749"/>
    <lineage>
        <taxon>Eukaryota</taxon>
        <taxon>Sar</taxon>
        <taxon>Stramenopiles</taxon>
        <taxon>Ochrophyta</taxon>
        <taxon>Bacillariophyta</taxon>
        <taxon>Coscinodiscophyceae</taxon>
        <taxon>Thalassiosirophycidae</taxon>
        <taxon>Thalassiosirales</taxon>
        <taxon>Thalassiosiraceae</taxon>
        <taxon>Thalassiosira</taxon>
    </lineage>
</organism>